<protein>
    <recommendedName>
        <fullName evidence="6">nicotinamidase</fullName>
        <ecNumber evidence="6">3.5.1.19</ecNumber>
    </recommendedName>
    <alternativeName>
        <fullName evidence="7">Nicotinamide deamidase</fullName>
    </alternativeName>
</protein>
<comment type="caution">
    <text evidence="10">The sequence shown here is derived from an EMBL/GenBank/DDBJ whole genome shotgun (WGS) entry which is preliminary data.</text>
</comment>
<evidence type="ECO:0000313" key="11">
    <source>
        <dbReference type="Proteomes" id="UP000593566"/>
    </source>
</evidence>
<accession>A0A8H6CMS4</accession>
<dbReference type="PANTHER" id="PTHR11080">
    <property type="entry name" value="PYRAZINAMIDASE/NICOTINAMIDASE"/>
    <property type="match status" value="1"/>
</dbReference>
<keyword evidence="3" id="KW-0479">Metal-binding</keyword>
<evidence type="ECO:0000256" key="1">
    <source>
        <dbReference type="ARBA" id="ARBA00006336"/>
    </source>
</evidence>
<dbReference type="GO" id="GO:0008936">
    <property type="term" value="F:nicotinamidase activity"/>
    <property type="evidence" value="ECO:0007669"/>
    <property type="project" value="UniProtKB-EC"/>
</dbReference>
<feature type="domain" description="Isochorismatase-like" evidence="9">
    <location>
        <begin position="126"/>
        <end position="265"/>
    </location>
</feature>
<proteinExistence type="inferred from homology"/>
<dbReference type="Gene3D" id="3.40.50.850">
    <property type="entry name" value="Isochorismatase-like"/>
    <property type="match status" value="1"/>
</dbReference>
<dbReference type="RefSeq" id="XP_037154886.1">
    <property type="nucleotide sequence ID" value="XM_037300060.1"/>
</dbReference>
<dbReference type="GO" id="GO:0019363">
    <property type="term" value="P:pyridine nucleotide biosynthetic process"/>
    <property type="evidence" value="ECO:0007669"/>
    <property type="project" value="UniProtKB-KW"/>
</dbReference>
<gene>
    <name evidence="10" type="ORF">HO133_009199</name>
</gene>
<dbReference type="Proteomes" id="UP000593566">
    <property type="component" value="Unassembled WGS sequence"/>
</dbReference>
<dbReference type="InterPro" id="IPR000868">
    <property type="entry name" value="Isochorismatase-like_dom"/>
</dbReference>
<name>A0A8H6CMS4_9LECA</name>
<dbReference type="AlphaFoldDB" id="A0A8H6CMS4"/>
<evidence type="ECO:0000256" key="2">
    <source>
        <dbReference type="ARBA" id="ARBA00022642"/>
    </source>
</evidence>
<feature type="region of interest" description="Disordered" evidence="8">
    <location>
        <begin position="90"/>
        <end position="109"/>
    </location>
</feature>
<comment type="similarity">
    <text evidence="1">Belongs to the isochorismatase family.</text>
</comment>
<dbReference type="GO" id="GO:0046872">
    <property type="term" value="F:metal ion binding"/>
    <property type="evidence" value="ECO:0007669"/>
    <property type="project" value="UniProtKB-KW"/>
</dbReference>
<dbReference type="InterPro" id="IPR052347">
    <property type="entry name" value="Isochorismatase_Nicotinamidase"/>
</dbReference>
<evidence type="ECO:0000256" key="8">
    <source>
        <dbReference type="SAM" id="MobiDB-lite"/>
    </source>
</evidence>
<organism evidence="10 11">
    <name type="scientific">Letharia lupina</name>
    <dbReference type="NCBI Taxonomy" id="560253"/>
    <lineage>
        <taxon>Eukaryota</taxon>
        <taxon>Fungi</taxon>
        <taxon>Dikarya</taxon>
        <taxon>Ascomycota</taxon>
        <taxon>Pezizomycotina</taxon>
        <taxon>Lecanoromycetes</taxon>
        <taxon>OSLEUM clade</taxon>
        <taxon>Lecanoromycetidae</taxon>
        <taxon>Lecanorales</taxon>
        <taxon>Lecanorineae</taxon>
        <taxon>Parmeliaceae</taxon>
        <taxon>Letharia</taxon>
    </lineage>
</organism>
<dbReference type="EC" id="3.5.1.19" evidence="6"/>
<dbReference type="PANTHER" id="PTHR11080:SF2">
    <property type="entry name" value="LD05707P"/>
    <property type="match status" value="1"/>
</dbReference>
<evidence type="ECO:0000256" key="3">
    <source>
        <dbReference type="ARBA" id="ARBA00022723"/>
    </source>
</evidence>
<evidence type="ECO:0000259" key="9">
    <source>
        <dbReference type="Pfam" id="PF00857"/>
    </source>
</evidence>
<sequence length="277" mass="29983">MNDAPTSREYFKPALLVVDMQEDFCGPSGSLAVEGGRDIAPTINSLLSLPFALKIATKDAHPQGHVSFAISHPPPNNKAFESAVKISNPMRRRRTRSGRVGGSNIIKTTTSNDKSHYSSNCIPRYLSDRTQFHEIPLWPVHCVQGTKGAEIIPEIDVSKLDEVVEKGKDSGLEMFSGFADIFGSKSPEAASQDLAGLLHCAGITTVFAVGLAGDYCVKCTALDAKKEGFEVYVVKEATRSVDAGENGWGKATKEMREARIEIISVEGPEMARVKSLK</sequence>
<dbReference type="SUPFAM" id="SSF52499">
    <property type="entry name" value="Isochorismatase-like hydrolases"/>
    <property type="match status" value="1"/>
</dbReference>
<dbReference type="GeneID" id="59337594"/>
<keyword evidence="4" id="KW-0378">Hydrolase</keyword>
<keyword evidence="11" id="KW-1185">Reference proteome</keyword>
<reference evidence="10 11" key="1">
    <citation type="journal article" date="2020" name="Genomics">
        <title>Complete, high-quality genomes from long-read metagenomic sequencing of two wolf lichen thalli reveals enigmatic genome architecture.</title>
        <authorList>
            <person name="McKenzie S.K."/>
            <person name="Walston R.F."/>
            <person name="Allen J.L."/>
        </authorList>
    </citation>
    <scope>NUCLEOTIDE SEQUENCE [LARGE SCALE GENOMIC DNA]</scope>
    <source>
        <strain evidence="10">WasteWater1</strain>
    </source>
</reference>
<evidence type="ECO:0000313" key="10">
    <source>
        <dbReference type="EMBL" id="KAF6226333.1"/>
    </source>
</evidence>
<evidence type="ECO:0000256" key="6">
    <source>
        <dbReference type="ARBA" id="ARBA00039017"/>
    </source>
</evidence>
<dbReference type="InterPro" id="IPR036380">
    <property type="entry name" value="Isochorismatase-like_sf"/>
</dbReference>
<evidence type="ECO:0000256" key="7">
    <source>
        <dbReference type="ARBA" id="ARBA00043224"/>
    </source>
</evidence>
<dbReference type="Pfam" id="PF00857">
    <property type="entry name" value="Isochorismatase"/>
    <property type="match status" value="1"/>
</dbReference>
<keyword evidence="2" id="KW-0662">Pyridine nucleotide biosynthesis</keyword>
<evidence type="ECO:0000256" key="5">
    <source>
        <dbReference type="ARBA" id="ARBA00037900"/>
    </source>
</evidence>
<evidence type="ECO:0000256" key="4">
    <source>
        <dbReference type="ARBA" id="ARBA00022801"/>
    </source>
</evidence>
<comment type="pathway">
    <text evidence="5">Cofactor biosynthesis; nicotinate biosynthesis; nicotinate from nicotinamide: step 1/1.</text>
</comment>
<dbReference type="EMBL" id="JACCJB010000006">
    <property type="protein sequence ID" value="KAF6226333.1"/>
    <property type="molecule type" value="Genomic_DNA"/>
</dbReference>